<evidence type="ECO:0000313" key="3">
    <source>
        <dbReference type="EMBL" id="MFC4357304.1"/>
    </source>
</evidence>
<comment type="caution">
    <text evidence="3">The sequence shown here is derived from an EMBL/GenBank/DDBJ whole genome shotgun (WGS) entry which is preliminary data.</text>
</comment>
<feature type="region of interest" description="Disordered" evidence="1">
    <location>
        <begin position="1"/>
        <end position="26"/>
    </location>
</feature>
<dbReference type="CDD" id="cd04301">
    <property type="entry name" value="NAT_SF"/>
    <property type="match status" value="1"/>
</dbReference>
<name>A0ABD5PA33_9EURY</name>
<gene>
    <name evidence="3" type="ORF">ACFO0N_04995</name>
</gene>
<dbReference type="SUPFAM" id="SSF55729">
    <property type="entry name" value="Acyl-CoA N-acyltransferases (Nat)"/>
    <property type="match status" value="1"/>
</dbReference>
<dbReference type="EC" id="2.3.1.-" evidence="3"/>
<dbReference type="InterPro" id="IPR016181">
    <property type="entry name" value="Acyl_CoA_acyltransferase"/>
</dbReference>
<dbReference type="GO" id="GO:0016746">
    <property type="term" value="F:acyltransferase activity"/>
    <property type="evidence" value="ECO:0007669"/>
    <property type="project" value="UniProtKB-KW"/>
</dbReference>
<evidence type="ECO:0000256" key="1">
    <source>
        <dbReference type="SAM" id="MobiDB-lite"/>
    </source>
</evidence>
<dbReference type="EMBL" id="JBHSDS010000003">
    <property type="protein sequence ID" value="MFC4357304.1"/>
    <property type="molecule type" value="Genomic_DNA"/>
</dbReference>
<sequence>MTGASREPAGGAEIRRATTADRPTLVDLQRRLPERSPELLDYGVVVGDVLVSTAGGRPVGYLLPAHGDGAHVAELVVGENHRREGRATALLDALFDSLPPGDEVTIAVAPDNDAALALYEGYGFEVVEEREGYFAGGPALVLSRSVSREREAETTDGR</sequence>
<dbReference type="Pfam" id="PF00583">
    <property type="entry name" value="Acetyltransf_1"/>
    <property type="match status" value="1"/>
</dbReference>
<keyword evidence="3" id="KW-0808">Transferase</keyword>
<evidence type="ECO:0000259" key="2">
    <source>
        <dbReference type="PROSITE" id="PS51186"/>
    </source>
</evidence>
<dbReference type="Gene3D" id="3.40.630.30">
    <property type="match status" value="1"/>
</dbReference>
<feature type="domain" description="N-acetyltransferase" evidence="2">
    <location>
        <begin position="12"/>
        <end position="147"/>
    </location>
</feature>
<reference evidence="3 4" key="1">
    <citation type="journal article" date="2019" name="Int. J. Syst. Evol. Microbiol.">
        <title>The Global Catalogue of Microorganisms (GCM) 10K type strain sequencing project: providing services to taxonomists for standard genome sequencing and annotation.</title>
        <authorList>
            <consortium name="The Broad Institute Genomics Platform"/>
            <consortium name="The Broad Institute Genome Sequencing Center for Infectious Disease"/>
            <person name="Wu L."/>
            <person name="Ma J."/>
        </authorList>
    </citation>
    <scope>NUCLEOTIDE SEQUENCE [LARGE SCALE GENOMIC DNA]</scope>
    <source>
        <strain evidence="3 4">CGMCC 1.12553</strain>
    </source>
</reference>
<protein>
    <submittedName>
        <fullName evidence="3">GNAT family N-acetyltransferase</fullName>
        <ecNumber evidence="3">2.3.1.-</ecNumber>
    </submittedName>
</protein>
<proteinExistence type="predicted"/>
<dbReference type="AlphaFoldDB" id="A0ABD5PA33"/>
<evidence type="ECO:0000313" key="4">
    <source>
        <dbReference type="Proteomes" id="UP001595921"/>
    </source>
</evidence>
<dbReference type="PROSITE" id="PS51186">
    <property type="entry name" value="GNAT"/>
    <property type="match status" value="1"/>
</dbReference>
<keyword evidence="4" id="KW-1185">Reference proteome</keyword>
<dbReference type="InterPro" id="IPR000182">
    <property type="entry name" value="GNAT_dom"/>
</dbReference>
<dbReference type="Proteomes" id="UP001595921">
    <property type="component" value="Unassembled WGS sequence"/>
</dbReference>
<dbReference type="RefSeq" id="WP_267622395.1">
    <property type="nucleotide sequence ID" value="NZ_JAODIW010000006.1"/>
</dbReference>
<accession>A0ABD5PA33</accession>
<organism evidence="3 4">
    <name type="scientific">Halobium salinum</name>
    <dbReference type="NCBI Taxonomy" id="1364940"/>
    <lineage>
        <taxon>Archaea</taxon>
        <taxon>Methanobacteriati</taxon>
        <taxon>Methanobacteriota</taxon>
        <taxon>Stenosarchaea group</taxon>
        <taxon>Halobacteria</taxon>
        <taxon>Halobacteriales</taxon>
        <taxon>Haloferacaceae</taxon>
        <taxon>Halobium</taxon>
    </lineage>
</organism>
<keyword evidence="3" id="KW-0012">Acyltransferase</keyword>